<evidence type="ECO:0000313" key="3">
    <source>
        <dbReference type="Proteomes" id="UP000324222"/>
    </source>
</evidence>
<dbReference type="EMBL" id="VSRR010030700">
    <property type="protein sequence ID" value="MPC70186.1"/>
    <property type="molecule type" value="Genomic_DNA"/>
</dbReference>
<keyword evidence="3" id="KW-1185">Reference proteome</keyword>
<proteinExistence type="predicted"/>
<comment type="caution">
    <text evidence="2">The sequence shown here is derived from an EMBL/GenBank/DDBJ whole genome shotgun (WGS) entry which is preliminary data.</text>
</comment>
<sequence>MRKEKIEKLSPSAADPKDPDSHESLPSPLTAPDPDTLTMPGVQGSAGDDKCKAELADTGEPPRKRGRGRRAAQRARDRWWGAVEDSDLGSDTITSAGRTDLPSQLACKSAVDGLEASQMELQTFSMLESCATALTEIRDILKAHTQQQERFMQVRGR</sequence>
<feature type="region of interest" description="Disordered" evidence="1">
    <location>
        <begin position="1"/>
        <end position="77"/>
    </location>
</feature>
<name>A0A5B7HJR3_PORTR</name>
<evidence type="ECO:0000256" key="1">
    <source>
        <dbReference type="SAM" id="MobiDB-lite"/>
    </source>
</evidence>
<protein>
    <submittedName>
        <fullName evidence="2">Uncharacterized protein</fullName>
    </submittedName>
</protein>
<accession>A0A5B7HJR3</accession>
<feature type="compositionally biased region" description="Basic residues" evidence="1">
    <location>
        <begin position="64"/>
        <end position="73"/>
    </location>
</feature>
<dbReference type="OrthoDB" id="8902093at2759"/>
<dbReference type="AlphaFoldDB" id="A0A5B7HJR3"/>
<organism evidence="2 3">
    <name type="scientific">Portunus trituberculatus</name>
    <name type="common">Swimming crab</name>
    <name type="synonym">Neptunus trituberculatus</name>
    <dbReference type="NCBI Taxonomy" id="210409"/>
    <lineage>
        <taxon>Eukaryota</taxon>
        <taxon>Metazoa</taxon>
        <taxon>Ecdysozoa</taxon>
        <taxon>Arthropoda</taxon>
        <taxon>Crustacea</taxon>
        <taxon>Multicrustacea</taxon>
        <taxon>Malacostraca</taxon>
        <taxon>Eumalacostraca</taxon>
        <taxon>Eucarida</taxon>
        <taxon>Decapoda</taxon>
        <taxon>Pleocyemata</taxon>
        <taxon>Brachyura</taxon>
        <taxon>Eubrachyura</taxon>
        <taxon>Portunoidea</taxon>
        <taxon>Portunidae</taxon>
        <taxon>Portuninae</taxon>
        <taxon>Portunus</taxon>
    </lineage>
</organism>
<feature type="compositionally biased region" description="Basic and acidic residues" evidence="1">
    <location>
        <begin position="47"/>
        <end position="63"/>
    </location>
</feature>
<reference evidence="2 3" key="1">
    <citation type="submission" date="2019-05" db="EMBL/GenBank/DDBJ databases">
        <title>Another draft genome of Portunus trituberculatus and its Hox gene families provides insights of decapod evolution.</title>
        <authorList>
            <person name="Jeong J.-H."/>
            <person name="Song I."/>
            <person name="Kim S."/>
            <person name="Choi T."/>
            <person name="Kim D."/>
            <person name="Ryu S."/>
            <person name="Kim W."/>
        </authorList>
    </citation>
    <scope>NUCLEOTIDE SEQUENCE [LARGE SCALE GENOMIC DNA]</scope>
    <source>
        <tissue evidence="2">Muscle</tissue>
    </source>
</reference>
<evidence type="ECO:0000313" key="2">
    <source>
        <dbReference type="EMBL" id="MPC70186.1"/>
    </source>
</evidence>
<gene>
    <name evidence="2" type="ORF">E2C01_064427</name>
</gene>
<dbReference type="Proteomes" id="UP000324222">
    <property type="component" value="Unassembled WGS sequence"/>
</dbReference>